<feature type="transmembrane region" description="Helical" evidence="1">
    <location>
        <begin position="239"/>
        <end position="263"/>
    </location>
</feature>
<protein>
    <submittedName>
        <fullName evidence="2">Uncharacterized protein</fullName>
    </submittedName>
</protein>
<sequence>MVNLCPPCCPYGCTDKSVEELVPPHITSTSACFKHLHCKAFSLVFGTTSGVCIGTFIFQPDSRHNPVRLEKQAVTIVFVTNFSLSSFSSSEISLTMTNQIIMINVLCNVRYGQSLISQTQGIRFLFIIYWCRLISILKLIYWNNFQKKKNEKNEEKKNCDLYANNHPRNLMVPTADVMTKNTNGQFKPNYLQSWMLETTWMRLTTTMYGANLDTTQNEEKEEQQDVLQWFGSPHFKFKFFIFSVINIEQLFPLFVLLCPYPLYYCFCYCTCYPSFRTSCFHHSFPIYSFRNITFLYLYQLVPLGPNFFIPESFFCIISLIIKVVSYRTGHRLIKFHCRYNLYIPCLLHPCEHNMGSTKTCVKTSYQLKPPYSYFPIVSYLDSRNNIPLATSTRTNQ</sequence>
<evidence type="ECO:0000256" key="1">
    <source>
        <dbReference type="SAM" id="Phobius"/>
    </source>
</evidence>
<dbReference type="VEuPathDB" id="FungiDB:VP01_1935g6"/>
<evidence type="ECO:0000313" key="2">
    <source>
        <dbReference type="EMBL" id="KNZ58411.1"/>
    </source>
</evidence>
<dbReference type="AlphaFoldDB" id="A0A0L6VCB4"/>
<proteinExistence type="predicted"/>
<comment type="caution">
    <text evidence="2">The sequence shown here is derived from an EMBL/GenBank/DDBJ whole genome shotgun (WGS) entry which is preliminary data.</text>
</comment>
<dbReference type="EMBL" id="LAVV01006765">
    <property type="protein sequence ID" value="KNZ58411.1"/>
    <property type="molecule type" value="Genomic_DNA"/>
</dbReference>
<name>A0A0L6VCB4_9BASI</name>
<keyword evidence="1" id="KW-1133">Transmembrane helix</keyword>
<keyword evidence="1" id="KW-0472">Membrane</keyword>
<reference evidence="2 3" key="1">
    <citation type="submission" date="2015-08" db="EMBL/GenBank/DDBJ databases">
        <title>Next Generation Sequencing and Analysis of the Genome of Puccinia sorghi L Schw, the Causal Agent of Maize Common Rust.</title>
        <authorList>
            <person name="Rochi L."/>
            <person name="Burguener G."/>
            <person name="Darino M."/>
            <person name="Turjanski A."/>
            <person name="Kreff E."/>
            <person name="Dieguez M.J."/>
            <person name="Sacco F."/>
        </authorList>
    </citation>
    <scope>NUCLEOTIDE SEQUENCE [LARGE SCALE GENOMIC DNA]</scope>
    <source>
        <strain evidence="2 3">RO10H11247</strain>
    </source>
</reference>
<gene>
    <name evidence="2" type="ORF">VP01_1935g6</name>
</gene>
<evidence type="ECO:0000313" key="3">
    <source>
        <dbReference type="Proteomes" id="UP000037035"/>
    </source>
</evidence>
<keyword evidence="1" id="KW-0812">Transmembrane</keyword>
<dbReference type="Proteomes" id="UP000037035">
    <property type="component" value="Unassembled WGS sequence"/>
</dbReference>
<accession>A0A0L6VCB4</accession>
<keyword evidence="3" id="KW-1185">Reference proteome</keyword>
<feature type="transmembrane region" description="Helical" evidence="1">
    <location>
        <begin position="124"/>
        <end position="142"/>
    </location>
</feature>
<organism evidence="2 3">
    <name type="scientific">Puccinia sorghi</name>
    <dbReference type="NCBI Taxonomy" id="27349"/>
    <lineage>
        <taxon>Eukaryota</taxon>
        <taxon>Fungi</taxon>
        <taxon>Dikarya</taxon>
        <taxon>Basidiomycota</taxon>
        <taxon>Pucciniomycotina</taxon>
        <taxon>Pucciniomycetes</taxon>
        <taxon>Pucciniales</taxon>
        <taxon>Pucciniaceae</taxon>
        <taxon>Puccinia</taxon>
    </lineage>
</organism>